<evidence type="ECO:0008006" key="3">
    <source>
        <dbReference type="Google" id="ProtNLM"/>
    </source>
</evidence>
<dbReference type="AlphaFoldDB" id="A0A9D1F1D2"/>
<evidence type="ECO:0000313" key="2">
    <source>
        <dbReference type="Proteomes" id="UP000823928"/>
    </source>
</evidence>
<name>A0A9D1F1D2_9BACT</name>
<dbReference type="Proteomes" id="UP000823928">
    <property type="component" value="Unassembled WGS sequence"/>
</dbReference>
<dbReference type="EMBL" id="DVIU01000280">
    <property type="protein sequence ID" value="HIS37628.1"/>
    <property type="molecule type" value="Genomic_DNA"/>
</dbReference>
<sequence>MNLCAERQQYSIVLIGEFNPAMFQPEWFSRNNIIAPEEIDVIRNELSQSSLIVTPQLTIFKTSQLNIKIEQKRFEVVAEKEPLISIVDFVSKTFNDLSSFAIKAFGFNYSAHYKIIDMETYQRIADNLAPKSYWKTLLGDEITGVNRKSGLTAIQMRKAKEDQTGYYTVILQPSVFVTPGIFMSCNDHMEKKDEVNSAENVIQTINDIYESSFKFMKKIQTDVLIEAMDYHE</sequence>
<accession>A0A9D1F1D2</accession>
<evidence type="ECO:0000313" key="1">
    <source>
        <dbReference type="EMBL" id="HIS37628.1"/>
    </source>
</evidence>
<gene>
    <name evidence="1" type="ORF">IAC10_13565</name>
</gene>
<comment type="caution">
    <text evidence="1">The sequence shown here is derived from an EMBL/GenBank/DDBJ whole genome shotgun (WGS) entry which is preliminary data.</text>
</comment>
<organism evidence="1 2">
    <name type="scientific">Candidatus Scatousia excrementigallinarum</name>
    <dbReference type="NCBI Taxonomy" id="2840935"/>
    <lineage>
        <taxon>Bacteria</taxon>
        <taxon>Candidatus Scatousia</taxon>
    </lineage>
</organism>
<protein>
    <recommendedName>
        <fullName evidence="3">TIGR04255 family protein</fullName>
    </recommendedName>
</protein>
<proteinExistence type="predicted"/>
<reference evidence="1" key="1">
    <citation type="submission" date="2020-10" db="EMBL/GenBank/DDBJ databases">
        <authorList>
            <person name="Gilroy R."/>
        </authorList>
    </citation>
    <scope>NUCLEOTIDE SEQUENCE</scope>
    <source>
        <strain evidence="1">6276</strain>
    </source>
</reference>
<reference evidence="1" key="2">
    <citation type="journal article" date="2021" name="PeerJ">
        <title>Extensive microbial diversity within the chicken gut microbiome revealed by metagenomics and culture.</title>
        <authorList>
            <person name="Gilroy R."/>
            <person name="Ravi A."/>
            <person name="Getino M."/>
            <person name="Pursley I."/>
            <person name="Horton D.L."/>
            <person name="Alikhan N.F."/>
            <person name="Baker D."/>
            <person name="Gharbi K."/>
            <person name="Hall N."/>
            <person name="Watson M."/>
            <person name="Adriaenssens E.M."/>
            <person name="Foster-Nyarko E."/>
            <person name="Jarju S."/>
            <person name="Secka A."/>
            <person name="Antonio M."/>
            <person name="Oren A."/>
            <person name="Chaudhuri R.R."/>
            <person name="La Ragione R."/>
            <person name="Hildebrand F."/>
            <person name="Pallen M.J."/>
        </authorList>
    </citation>
    <scope>NUCLEOTIDE SEQUENCE</scope>
    <source>
        <strain evidence="1">6276</strain>
    </source>
</reference>